<protein>
    <recommendedName>
        <fullName evidence="5">Calx-beta domain-containing protein</fullName>
    </recommendedName>
</protein>
<accession>A0A060ZTU0</accession>
<evidence type="ECO:0000256" key="1">
    <source>
        <dbReference type="ARBA" id="ARBA00022729"/>
    </source>
</evidence>
<evidence type="ECO:0000256" key="3">
    <source>
        <dbReference type="ARBA" id="ARBA00022837"/>
    </source>
</evidence>
<evidence type="ECO:0000259" key="5">
    <source>
        <dbReference type="SMART" id="SM00237"/>
    </source>
</evidence>
<feature type="region of interest" description="Disordered" evidence="4">
    <location>
        <begin position="156"/>
        <end position="175"/>
    </location>
</feature>
<evidence type="ECO:0000313" key="6">
    <source>
        <dbReference type="EMBL" id="CDR09627.1"/>
    </source>
</evidence>
<organism evidence="6 7">
    <name type="scientific">Oncorhynchus mykiss</name>
    <name type="common">Rainbow trout</name>
    <name type="synonym">Salmo gairdneri</name>
    <dbReference type="NCBI Taxonomy" id="8022"/>
    <lineage>
        <taxon>Eukaryota</taxon>
        <taxon>Metazoa</taxon>
        <taxon>Chordata</taxon>
        <taxon>Craniata</taxon>
        <taxon>Vertebrata</taxon>
        <taxon>Euteleostomi</taxon>
        <taxon>Actinopterygii</taxon>
        <taxon>Neopterygii</taxon>
        <taxon>Teleostei</taxon>
        <taxon>Protacanthopterygii</taxon>
        <taxon>Salmoniformes</taxon>
        <taxon>Salmonidae</taxon>
        <taxon>Salmoninae</taxon>
        <taxon>Oncorhynchus</taxon>
    </lineage>
</organism>
<dbReference type="PANTHER" id="PTHR46682">
    <property type="entry name" value="ADHESION G-PROTEIN COUPLED RECEPTOR V1"/>
    <property type="match status" value="1"/>
</dbReference>
<dbReference type="GO" id="GO:0007605">
    <property type="term" value="P:sensory perception of sound"/>
    <property type="evidence" value="ECO:0007669"/>
    <property type="project" value="TreeGrafter"/>
</dbReference>
<gene>
    <name evidence="6" type="ORF">GSONMT00056564001</name>
</gene>
<dbReference type="GO" id="GO:0005737">
    <property type="term" value="C:cytoplasm"/>
    <property type="evidence" value="ECO:0007669"/>
    <property type="project" value="TreeGrafter"/>
</dbReference>
<dbReference type="InterPro" id="IPR003644">
    <property type="entry name" value="Calx_beta"/>
</dbReference>
<reference evidence="6" key="2">
    <citation type="submission" date="2014-03" db="EMBL/GenBank/DDBJ databases">
        <authorList>
            <person name="Genoscope - CEA"/>
        </authorList>
    </citation>
    <scope>NUCLEOTIDE SEQUENCE</scope>
</reference>
<dbReference type="Proteomes" id="UP000193380">
    <property type="component" value="Unassembled WGS sequence"/>
</dbReference>
<dbReference type="STRING" id="8022.A0A060ZTU0"/>
<dbReference type="GO" id="GO:0010855">
    <property type="term" value="F:adenylate cyclase inhibitor activity"/>
    <property type="evidence" value="ECO:0007669"/>
    <property type="project" value="TreeGrafter"/>
</dbReference>
<keyword evidence="1" id="KW-0732">Signal</keyword>
<keyword evidence="3" id="KW-0106">Calcium</keyword>
<dbReference type="PANTHER" id="PTHR46682:SF1">
    <property type="entry name" value="ADHESION G-PROTEIN COUPLED RECEPTOR V1"/>
    <property type="match status" value="1"/>
</dbReference>
<feature type="domain" description="Calx-beta" evidence="5">
    <location>
        <begin position="48"/>
        <end position="149"/>
    </location>
</feature>
<evidence type="ECO:0000256" key="4">
    <source>
        <dbReference type="SAM" id="MobiDB-lite"/>
    </source>
</evidence>
<dbReference type="SUPFAM" id="SSF141072">
    <property type="entry name" value="CalX-like"/>
    <property type="match status" value="1"/>
</dbReference>
<dbReference type="GO" id="GO:0007601">
    <property type="term" value="P:visual perception"/>
    <property type="evidence" value="ECO:0007669"/>
    <property type="project" value="TreeGrafter"/>
</dbReference>
<evidence type="ECO:0000313" key="7">
    <source>
        <dbReference type="Proteomes" id="UP000193380"/>
    </source>
</evidence>
<reference evidence="6" key="1">
    <citation type="journal article" date="2014" name="Nat. Commun.">
        <title>The rainbow trout genome provides novel insights into evolution after whole-genome duplication in vertebrates.</title>
        <authorList>
            <person name="Berthelot C."/>
            <person name="Brunet F."/>
            <person name="Chalopin D."/>
            <person name="Juanchich A."/>
            <person name="Bernard M."/>
            <person name="Noel B."/>
            <person name="Bento P."/>
            <person name="Da Silva C."/>
            <person name="Labadie K."/>
            <person name="Alberti A."/>
            <person name="Aury J.M."/>
            <person name="Louis A."/>
            <person name="Dehais P."/>
            <person name="Bardou P."/>
            <person name="Montfort J."/>
            <person name="Klopp C."/>
            <person name="Cabau C."/>
            <person name="Gaspin C."/>
            <person name="Thorgaard G.H."/>
            <person name="Boussaha M."/>
            <person name="Quillet E."/>
            <person name="Guyomard R."/>
            <person name="Galiana D."/>
            <person name="Bobe J."/>
            <person name="Volff J.N."/>
            <person name="Genet C."/>
            <person name="Wincker P."/>
            <person name="Jaillon O."/>
            <person name="Roest Crollius H."/>
            <person name="Guiguen Y."/>
        </authorList>
    </citation>
    <scope>NUCLEOTIDE SEQUENCE [LARGE SCALE GENOMIC DNA]</scope>
</reference>
<dbReference type="GO" id="GO:0032420">
    <property type="term" value="C:stereocilium"/>
    <property type="evidence" value="ECO:0007669"/>
    <property type="project" value="TreeGrafter"/>
</dbReference>
<dbReference type="Pfam" id="PF03160">
    <property type="entry name" value="Calx-beta"/>
    <property type="match status" value="1"/>
</dbReference>
<dbReference type="GO" id="GO:0071277">
    <property type="term" value="P:cellular response to calcium ion"/>
    <property type="evidence" value="ECO:0007669"/>
    <property type="project" value="TreeGrafter"/>
</dbReference>
<dbReference type="GO" id="GO:0001965">
    <property type="term" value="F:G-protein alpha-subunit binding"/>
    <property type="evidence" value="ECO:0007669"/>
    <property type="project" value="TreeGrafter"/>
</dbReference>
<name>A0A060ZTU0_ONCMY</name>
<dbReference type="EMBL" id="FR970805">
    <property type="protein sequence ID" value="CDR09627.1"/>
    <property type="molecule type" value="Genomic_DNA"/>
</dbReference>
<evidence type="ECO:0000256" key="2">
    <source>
        <dbReference type="ARBA" id="ARBA00022737"/>
    </source>
</evidence>
<dbReference type="PaxDb" id="8022-A0A060ZTU0"/>
<dbReference type="InterPro" id="IPR026919">
    <property type="entry name" value="ADGRV1"/>
</dbReference>
<dbReference type="GO" id="GO:0004930">
    <property type="term" value="F:G protein-coupled receptor activity"/>
    <property type="evidence" value="ECO:0007669"/>
    <property type="project" value="InterPro"/>
</dbReference>
<dbReference type="Gene3D" id="2.60.40.2030">
    <property type="match status" value="1"/>
</dbReference>
<dbReference type="SMART" id="SM00237">
    <property type="entry name" value="Calx_beta"/>
    <property type="match status" value="1"/>
</dbReference>
<dbReference type="AlphaFoldDB" id="A0A060ZTU0"/>
<keyword evidence="2" id="KW-0677">Repeat</keyword>
<sequence length="189" mass="20392">MAHGERSQAVSLQALSNVSEPAAFALHLTAAGSSSPAPGVARLRSGFTVAEVEPLGLYQFAPDSRQLVIKEDVQTITLYVQRLYGFRSNRTRLSYQTVSGSALAGQDFAGVREGELFFDSPRQTSALLRLSVLDDALLEPDETFFVNLTDVQVLSGGGDPQSGEPRPISSHNTAWPPLPSWPAMSRWGC</sequence>
<proteinExistence type="predicted"/>
<dbReference type="InterPro" id="IPR038081">
    <property type="entry name" value="CalX-like_sf"/>
</dbReference>
<dbReference type="GO" id="GO:0016020">
    <property type="term" value="C:membrane"/>
    <property type="evidence" value="ECO:0007669"/>
    <property type="project" value="InterPro"/>
</dbReference>